<evidence type="ECO:0000256" key="3">
    <source>
        <dbReference type="ARBA" id="ARBA00022723"/>
    </source>
</evidence>
<dbReference type="Gene3D" id="3.30.2010.10">
    <property type="entry name" value="Metalloproteases ('zincins'), catalytic domain"/>
    <property type="match status" value="1"/>
</dbReference>
<dbReference type="Proteomes" id="UP000076078">
    <property type="component" value="Unassembled WGS sequence"/>
</dbReference>
<dbReference type="OrthoDB" id="7464992at2759"/>
<keyword evidence="8" id="KW-0812">Transmembrane</keyword>
<evidence type="ECO:0000313" key="11">
    <source>
        <dbReference type="Proteomes" id="UP000076078"/>
    </source>
</evidence>
<protein>
    <recommendedName>
        <fullName evidence="9">Peptidase M48 domain-containing protein</fullName>
    </recommendedName>
</protein>
<gene>
    <name evidence="10" type="ORF">DLAC_06137</name>
</gene>
<proteinExistence type="predicted"/>
<dbReference type="GO" id="GO:0005743">
    <property type="term" value="C:mitochondrial inner membrane"/>
    <property type="evidence" value="ECO:0007669"/>
    <property type="project" value="TreeGrafter"/>
</dbReference>
<evidence type="ECO:0000256" key="7">
    <source>
        <dbReference type="SAM" id="MobiDB-lite"/>
    </source>
</evidence>
<dbReference type="InterPro" id="IPR001915">
    <property type="entry name" value="Peptidase_M48"/>
</dbReference>
<keyword evidence="8" id="KW-0472">Membrane</keyword>
<feature type="region of interest" description="Disordered" evidence="7">
    <location>
        <begin position="44"/>
        <end position="83"/>
    </location>
</feature>
<evidence type="ECO:0000259" key="9">
    <source>
        <dbReference type="Pfam" id="PF01435"/>
    </source>
</evidence>
<evidence type="ECO:0000256" key="8">
    <source>
        <dbReference type="SAM" id="Phobius"/>
    </source>
</evidence>
<dbReference type="GO" id="GO:0034982">
    <property type="term" value="P:mitochondrial protein processing"/>
    <property type="evidence" value="ECO:0007669"/>
    <property type="project" value="TreeGrafter"/>
</dbReference>
<keyword evidence="6" id="KW-0482">Metalloprotease</keyword>
<keyword evidence="11" id="KW-1185">Reference proteome</keyword>
<dbReference type="InterPro" id="IPR051156">
    <property type="entry name" value="Mito/Outer_Membr_Metalloprot"/>
</dbReference>
<evidence type="ECO:0000256" key="4">
    <source>
        <dbReference type="ARBA" id="ARBA00022801"/>
    </source>
</evidence>
<evidence type="ECO:0000256" key="5">
    <source>
        <dbReference type="ARBA" id="ARBA00022833"/>
    </source>
</evidence>
<dbReference type="GO" id="GO:0006515">
    <property type="term" value="P:protein quality control for misfolded or incompletely synthesized proteins"/>
    <property type="evidence" value="ECO:0007669"/>
    <property type="project" value="TreeGrafter"/>
</dbReference>
<evidence type="ECO:0000256" key="2">
    <source>
        <dbReference type="ARBA" id="ARBA00022670"/>
    </source>
</evidence>
<keyword evidence="3" id="KW-0479">Metal-binding</keyword>
<name>A0A151ZHQ5_TIELA</name>
<keyword evidence="5" id="KW-0862">Zinc</keyword>
<feature type="transmembrane region" description="Helical" evidence="8">
    <location>
        <begin position="183"/>
        <end position="204"/>
    </location>
</feature>
<feature type="domain" description="Peptidase M48" evidence="9">
    <location>
        <begin position="252"/>
        <end position="432"/>
    </location>
</feature>
<feature type="compositionally biased region" description="Basic residues" evidence="7">
    <location>
        <begin position="51"/>
        <end position="60"/>
    </location>
</feature>
<dbReference type="Pfam" id="PF01435">
    <property type="entry name" value="Peptidase_M48"/>
    <property type="match status" value="1"/>
</dbReference>
<accession>A0A151ZHQ5</accession>
<reference evidence="10 11" key="1">
    <citation type="submission" date="2015-12" db="EMBL/GenBank/DDBJ databases">
        <title>Dictyostelia acquired genes for synthesis and detection of signals that induce cell-type specialization by lateral gene transfer from prokaryotes.</title>
        <authorList>
            <person name="Gloeckner G."/>
            <person name="Schaap P."/>
        </authorList>
    </citation>
    <scope>NUCLEOTIDE SEQUENCE [LARGE SCALE GENOMIC DNA]</scope>
    <source>
        <strain evidence="10 11">TK</strain>
    </source>
</reference>
<keyword evidence="4" id="KW-0378">Hydrolase</keyword>
<evidence type="ECO:0000313" key="10">
    <source>
        <dbReference type="EMBL" id="KYQ93445.1"/>
    </source>
</evidence>
<dbReference type="OMA" id="WECYVIN"/>
<evidence type="ECO:0000256" key="1">
    <source>
        <dbReference type="ARBA" id="ARBA00001947"/>
    </source>
</evidence>
<organism evidence="10 11">
    <name type="scientific">Tieghemostelium lacteum</name>
    <name type="common">Slime mold</name>
    <name type="synonym">Dictyostelium lacteum</name>
    <dbReference type="NCBI Taxonomy" id="361077"/>
    <lineage>
        <taxon>Eukaryota</taxon>
        <taxon>Amoebozoa</taxon>
        <taxon>Evosea</taxon>
        <taxon>Eumycetozoa</taxon>
        <taxon>Dictyostelia</taxon>
        <taxon>Dictyosteliales</taxon>
        <taxon>Raperosteliaceae</taxon>
        <taxon>Tieghemostelium</taxon>
    </lineage>
</organism>
<dbReference type="GO" id="GO:0004222">
    <property type="term" value="F:metalloendopeptidase activity"/>
    <property type="evidence" value="ECO:0007669"/>
    <property type="project" value="InterPro"/>
</dbReference>
<comment type="cofactor">
    <cofactor evidence="1">
        <name>Zn(2+)</name>
        <dbReference type="ChEBI" id="CHEBI:29105"/>
    </cofactor>
</comment>
<keyword evidence="2" id="KW-0645">Protease</keyword>
<dbReference type="EMBL" id="LODT01000028">
    <property type="protein sequence ID" value="KYQ93445.1"/>
    <property type="molecule type" value="Genomic_DNA"/>
</dbReference>
<dbReference type="InParanoid" id="A0A151ZHQ5"/>
<keyword evidence="8" id="KW-1133">Transmembrane helix</keyword>
<feature type="compositionally biased region" description="Low complexity" evidence="7">
    <location>
        <begin position="61"/>
        <end position="79"/>
    </location>
</feature>
<evidence type="ECO:0000256" key="6">
    <source>
        <dbReference type="ARBA" id="ARBA00023049"/>
    </source>
</evidence>
<dbReference type="CDD" id="cd07331">
    <property type="entry name" value="M48C_Oma1_like"/>
    <property type="match status" value="1"/>
</dbReference>
<comment type="caution">
    <text evidence="10">The sequence shown here is derived from an EMBL/GenBank/DDBJ whole genome shotgun (WGS) entry which is preliminary data.</text>
</comment>
<dbReference type="STRING" id="361077.A0A151ZHQ5"/>
<sequence>MQGNRIFSRFKMNNKYDRNNCQRDNNQILLHLLNQRNGGSWNRGSRFNWHKEKHGSRNSNKKSYQFNKFNSNNSNTSSNGGHHECKYQKTYKKQLKPMVLYMLLWNNNKSKDCRIYSHNVIVGSHYSQDYQHQQNKQYANGGSQRNFHSSNKTHFNVLLSKTVRILVPLAMTGVRSWISKGSIWFRLGIVCAILIGTTGTYLYLNQELAPVTNRPRLLSLTRQEEQELGKMGHDQFKKAFSSHFLPENNPLQNKVRAISKRLIDVAGITDVDWECYVINKEIVNAMVLPNGKIFVFTGLFQLVDSEDELAAVIGHEIGHVIARHSAERMSMEKLGIMFLTLTRGLVGDTISGNVTTLLTTNLLNLKYSRIQELEADIIGLELMTKANYDPMAALSIEKKLSQFVEANKTSLDFDILSTHPSGDERISNISNWIENYQQSSTDNRQGFKQIANS</sequence>
<dbReference type="PANTHER" id="PTHR22726">
    <property type="entry name" value="METALLOENDOPEPTIDASE OMA1"/>
    <property type="match status" value="1"/>
</dbReference>
<dbReference type="PANTHER" id="PTHR22726:SF1">
    <property type="entry name" value="METALLOENDOPEPTIDASE OMA1, MITOCHONDRIAL"/>
    <property type="match status" value="1"/>
</dbReference>
<dbReference type="GO" id="GO:0046872">
    <property type="term" value="F:metal ion binding"/>
    <property type="evidence" value="ECO:0007669"/>
    <property type="project" value="UniProtKB-KW"/>
</dbReference>
<dbReference type="AlphaFoldDB" id="A0A151ZHQ5"/>